<accession>A0A1M5E4U8</accession>
<name>A0A1M5E4U8_9FIRM</name>
<dbReference type="RefSeq" id="WP_165611062.1">
    <property type="nucleotide sequence ID" value="NZ_FQUW01000063.1"/>
</dbReference>
<dbReference type="Proteomes" id="UP000184196">
    <property type="component" value="Unassembled WGS sequence"/>
</dbReference>
<proteinExistence type="predicted"/>
<keyword evidence="2" id="KW-1185">Reference proteome</keyword>
<reference evidence="2" key="1">
    <citation type="submission" date="2016-11" db="EMBL/GenBank/DDBJ databases">
        <authorList>
            <person name="Varghese N."/>
            <person name="Submissions S."/>
        </authorList>
    </citation>
    <scope>NUCLEOTIDE SEQUENCE [LARGE SCALE GENOMIC DNA]</scope>
    <source>
        <strain evidence="2">DSM 11792</strain>
    </source>
</reference>
<sequence length="54" mass="5942">MQDIAKVIKGAFISPNERDNNFEPANVVDGLYAIARALDRLAEAVEQLANPKED</sequence>
<evidence type="ECO:0000313" key="2">
    <source>
        <dbReference type="Proteomes" id="UP000184196"/>
    </source>
</evidence>
<dbReference type="AlphaFoldDB" id="A0A1M5E4U8"/>
<protein>
    <submittedName>
        <fullName evidence="1">Uncharacterized protein</fullName>
    </submittedName>
</protein>
<gene>
    <name evidence="1" type="ORF">SAMN02745218_02987</name>
</gene>
<dbReference type="EMBL" id="FQUW01000063">
    <property type="protein sequence ID" value="SHF74102.1"/>
    <property type="molecule type" value="Genomic_DNA"/>
</dbReference>
<evidence type="ECO:0000313" key="1">
    <source>
        <dbReference type="EMBL" id="SHF74102.1"/>
    </source>
</evidence>
<organism evidence="1 2">
    <name type="scientific">Desulfofundulus australicus DSM 11792</name>
    <dbReference type="NCBI Taxonomy" id="1121425"/>
    <lineage>
        <taxon>Bacteria</taxon>
        <taxon>Bacillati</taxon>
        <taxon>Bacillota</taxon>
        <taxon>Clostridia</taxon>
        <taxon>Eubacteriales</taxon>
        <taxon>Peptococcaceae</taxon>
        <taxon>Desulfofundulus</taxon>
    </lineage>
</organism>